<feature type="transmembrane region" description="Helical" evidence="1">
    <location>
        <begin position="94"/>
        <end position="112"/>
    </location>
</feature>
<evidence type="ECO:0000313" key="3">
    <source>
        <dbReference type="Proteomes" id="UP000217250"/>
    </source>
</evidence>
<dbReference type="KEGG" id="cgh:CGC50_10510"/>
<evidence type="ECO:0000256" key="1">
    <source>
        <dbReference type="SAM" id="Phobius"/>
    </source>
</evidence>
<feature type="transmembrane region" description="Helical" evidence="1">
    <location>
        <begin position="127"/>
        <end position="153"/>
    </location>
</feature>
<feature type="transmembrane region" description="Helical" evidence="1">
    <location>
        <begin position="45"/>
        <end position="63"/>
    </location>
</feature>
<keyword evidence="1" id="KW-1133">Transmembrane helix</keyword>
<dbReference type="AlphaFoldDB" id="A0A250FRC1"/>
<reference evidence="3" key="1">
    <citation type="submission" date="2017-06" db="EMBL/GenBank/DDBJ databases">
        <title>Capnocytophaga spp. assemblies.</title>
        <authorList>
            <person name="Gulvik C.A."/>
        </authorList>
    </citation>
    <scope>NUCLEOTIDE SEQUENCE [LARGE SCALE GENOMIC DNA]</scope>
    <source>
        <strain evidence="3">H1496</strain>
    </source>
</reference>
<sequence length="304" mass="34904">MLYNLLNTTKTARFFAIYGMGVLQLLLCRYGILSLEISPTTLLETLLMSFLLLVNLSTINLLVRKNQLSEGNLLVPFLWVLLIFFFPKVYQDSSVMLANTCLLLLSSLIIYLRNNTDGREIFFNSSVLIFVGSYFFLPSLLWLLLLWAHILIYPSKRLRNMLIPLVTFVLLGILSLAIALPMGKVAALVERYYFIPDFSYEAFVHPSYLPLYTIIILNLTLTSWIFWGSYKRYISRFFVGVVLVGLLGIILFPNKNAVGMVYLTFPTALSLMVLIERIRRVWLKELLLWLLLIASFGIILSTSR</sequence>
<proteinExistence type="predicted"/>
<dbReference type="RefSeq" id="WP_095910785.1">
    <property type="nucleotide sequence ID" value="NZ_CAUPXI010000019.1"/>
</dbReference>
<dbReference type="Proteomes" id="UP000217250">
    <property type="component" value="Chromosome"/>
</dbReference>
<dbReference type="EMBL" id="CP022386">
    <property type="protein sequence ID" value="ATA87541.1"/>
    <property type="molecule type" value="Genomic_DNA"/>
</dbReference>
<feature type="transmembrane region" description="Helical" evidence="1">
    <location>
        <begin position="12"/>
        <end position="33"/>
    </location>
</feature>
<feature type="transmembrane region" description="Helical" evidence="1">
    <location>
        <begin position="69"/>
        <end position="87"/>
    </location>
</feature>
<protein>
    <recommendedName>
        <fullName evidence="4">Beta-carotene 15,15'-monooxygenase</fullName>
    </recommendedName>
</protein>
<dbReference type="OrthoDB" id="1439867at2"/>
<evidence type="ECO:0000313" key="2">
    <source>
        <dbReference type="EMBL" id="ATA87541.1"/>
    </source>
</evidence>
<keyword evidence="1" id="KW-0472">Membrane</keyword>
<feature type="transmembrane region" description="Helical" evidence="1">
    <location>
        <begin position="286"/>
        <end position="303"/>
    </location>
</feature>
<name>A0A250FRC1_9FLAO</name>
<feature type="transmembrane region" description="Helical" evidence="1">
    <location>
        <begin position="234"/>
        <end position="251"/>
    </location>
</feature>
<dbReference type="GeneID" id="84808982"/>
<feature type="transmembrane region" description="Helical" evidence="1">
    <location>
        <begin position="165"/>
        <end position="189"/>
    </location>
</feature>
<keyword evidence="1" id="KW-0812">Transmembrane</keyword>
<feature type="transmembrane region" description="Helical" evidence="1">
    <location>
        <begin position="257"/>
        <end position="274"/>
    </location>
</feature>
<accession>A0A250FRC1</accession>
<feature type="transmembrane region" description="Helical" evidence="1">
    <location>
        <begin position="209"/>
        <end position="227"/>
    </location>
</feature>
<organism evidence="2 3">
    <name type="scientific">Capnocytophaga gingivalis</name>
    <dbReference type="NCBI Taxonomy" id="1017"/>
    <lineage>
        <taxon>Bacteria</taxon>
        <taxon>Pseudomonadati</taxon>
        <taxon>Bacteroidota</taxon>
        <taxon>Flavobacteriia</taxon>
        <taxon>Flavobacteriales</taxon>
        <taxon>Flavobacteriaceae</taxon>
        <taxon>Capnocytophaga</taxon>
    </lineage>
</organism>
<evidence type="ECO:0008006" key="4">
    <source>
        <dbReference type="Google" id="ProtNLM"/>
    </source>
</evidence>
<gene>
    <name evidence="2" type="ORF">CGC50_10510</name>
</gene>